<sequence length="401" mass="42845">MTSSIILVGLFWTYNANDVPFKVRGPNTSNTFREWRMARLLILMLLVTPGLPQQATQRDGGHGGHGGGGYGGGGGGGGHGHGGGGYGGGHGGGYGGGGGGGDHKGGGYGDDHKGGGGGGYGDDHKGGGGYGHGGGGGGGHKGYHPSPCHPQTITKYRTVYKDRKAEVANNVEVRNPKPQVKKIVETRYTTIRYPVFITQVIKPLLTQVETKVRPMFFTKTINRYTTVKFTVTGIGQVTVTTVKYEKEYITRCNKKGYGGGHHRREGPDVRVSDIDPDAPGVPTYKTRDPIPRDPRPSSYEDPLSPLERPLRSPVGDSIEASSVLGFDPRRPSQESPRRPVRRYRPGPPIVFGPEPYPNPFDPVRPRGPLLAGSRPESEEDPSFKPHPALPRPIGLAPILLG</sequence>
<feature type="compositionally biased region" description="Low complexity" evidence="1">
    <location>
        <begin position="302"/>
        <end position="313"/>
    </location>
</feature>
<dbReference type="Proteomes" id="UP001381693">
    <property type="component" value="Unassembled WGS sequence"/>
</dbReference>
<evidence type="ECO:0000313" key="2">
    <source>
        <dbReference type="EMBL" id="KAK7077459.1"/>
    </source>
</evidence>
<feature type="compositionally biased region" description="Gly residues" evidence="1">
    <location>
        <begin position="63"/>
        <end position="74"/>
    </location>
</feature>
<feature type="compositionally biased region" description="Basic and acidic residues" evidence="1">
    <location>
        <begin position="285"/>
        <end position="295"/>
    </location>
</feature>
<feature type="region of interest" description="Disordered" evidence="1">
    <location>
        <begin position="131"/>
        <end position="150"/>
    </location>
</feature>
<name>A0AAN8XE45_HALRR</name>
<organism evidence="2 3">
    <name type="scientific">Halocaridina rubra</name>
    <name type="common">Hawaiian red shrimp</name>
    <dbReference type="NCBI Taxonomy" id="373956"/>
    <lineage>
        <taxon>Eukaryota</taxon>
        <taxon>Metazoa</taxon>
        <taxon>Ecdysozoa</taxon>
        <taxon>Arthropoda</taxon>
        <taxon>Crustacea</taxon>
        <taxon>Multicrustacea</taxon>
        <taxon>Malacostraca</taxon>
        <taxon>Eumalacostraca</taxon>
        <taxon>Eucarida</taxon>
        <taxon>Decapoda</taxon>
        <taxon>Pleocyemata</taxon>
        <taxon>Caridea</taxon>
        <taxon>Atyoidea</taxon>
        <taxon>Atyidae</taxon>
        <taxon>Halocaridina</taxon>
    </lineage>
</organism>
<dbReference type="AlphaFoldDB" id="A0AAN8XE45"/>
<keyword evidence="3" id="KW-1185">Reference proteome</keyword>
<feature type="compositionally biased region" description="Pro residues" evidence="1">
    <location>
        <begin position="345"/>
        <end position="362"/>
    </location>
</feature>
<feature type="region of interest" description="Disordered" evidence="1">
    <location>
        <begin position="53"/>
        <end position="74"/>
    </location>
</feature>
<evidence type="ECO:0000256" key="1">
    <source>
        <dbReference type="SAM" id="MobiDB-lite"/>
    </source>
</evidence>
<comment type="caution">
    <text evidence="2">The sequence shown here is derived from an EMBL/GenBank/DDBJ whole genome shotgun (WGS) entry which is preliminary data.</text>
</comment>
<protein>
    <submittedName>
        <fullName evidence="2">Uncharacterized protein</fullName>
    </submittedName>
</protein>
<reference evidence="2 3" key="1">
    <citation type="submission" date="2023-11" db="EMBL/GenBank/DDBJ databases">
        <title>Halocaridina rubra genome assembly.</title>
        <authorList>
            <person name="Smith C."/>
        </authorList>
    </citation>
    <scope>NUCLEOTIDE SEQUENCE [LARGE SCALE GENOMIC DNA]</scope>
    <source>
        <strain evidence="2">EP-1</strain>
        <tissue evidence="2">Whole</tissue>
    </source>
</reference>
<feature type="region of interest" description="Disordered" evidence="1">
    <location>
        <begin position="253"/>
        <end position="401"/>
    </location>
</feature>
<dbReference type="EMBL" id="JAXCGZ010008776">
    <property type="protein sequence ID" value="KAK7077459.1"/>
    <property type="molecule type" value="Genomic_DNA"/>
</dbReference>
<feature type="compositionally biased region" description="Gly residues" evidence="1">
    <location>
        <begin position="131"/>
        <end position="140"/>
    </location>
</feature>
<accession>A0AAN8XE45</accession>
<gene>
    <name evidence="2" type="ORF">SK128_007914</name>
</gene>
<proteinExistence type="predicted"/>
<feature type="compositionally biased region" description="Basic and acidic residues" evidence="1">
    <location>
        <begin position="327"/>
        <end position="337"/>
    </location>
</feature>
<evidence type="ECO:0000313" key="3">
    <source>
        <dbReference type="Proteomes" id="UP001381693"/>
    </source>
</evidence>